<proteinExistence type="predicted"/>
<protein>
    <recommendedName>
        <fullName evidence="1">VOC domain-containing protein</fullName>
    </recommendedName>
</protein>
<evidence type="ECO:0000259" key="1">
    <source>
        <dbReference type="PROSITE" id="PS51819"/>
    </source>
</evidence>
<dbReference type="Gene3D" id="3.10.180.10">
    <property type="entry name" value="2,3-Dihydroxybiphenyl 1,2-Dioxygenase, domain 1"/>
    <property type="match status" value="1"/>
</dbReference>
<sequence>MKSRISMITLGVNDLEKSIKFYHEGLGFPKMETSPEVAFNPFFWIGTGDENE</sequence>
<dbReference type="InterPro" id="IPR004360">
    <property type="entry name" value="Glyas_Fos-R_dOase_dom"/>
</dbReference>
<accession>A0A432G4C9</accession>
<organism evidence="2 3">
    <name type="scientific">SAR324 cluster bacterium</name>
    <dbReference type="NCBI Taxonomy" id="2024889"/>
    <lineage>
        <taxon>Bacteria</taxon>
        <taxon>Deltaproteobacteria</taxon>
        <taxon>SAR324 cluster</taxon>
    </lineage>
</organism>
<feature type="domain" description="VOC" evidence="1">
    <location>
        <begin position="4"/>
        <end position="52"/>
    </location>
</feature>
<dbReference type="Pfam" id="PF00903">
    <property type="entry name" value="Glyoxalase"/>
    <property type="match status" value="1"/>
</dbReference>
<dbReference type="AlphaFoldDB" id="A0A432G4C9"/>
<name>A0A432G4C9_9DELT</name>
<comment type="caution">
    <text evidence="2">The sequence shown here is derived from an EMBL/GenBank/DDBJ whole genome shotgun (WGS) entry which is preliminary data.</text>
</comment>
<evidence type="ECO:0000313" key="3">
    <source>
        <dbReference type="Proteomes" id="UP000286801"/>
    </source>
</evidence>
<dbReference type="InterPro" id="IPR037523">
    <property type="entry name" value="VOC_core"/>
</dbReference>
<evidence type="ECO:0000313" key="2">
    <source>
        <dbReference type="EMBL" id="RTZ78574.1"/>
    </source>
</evidence>
<dbReference type="EMBL" id="QNZL01000197">
    <property type="protein sequence ID" value="RTZ78574.1"/>
    <property type="molecule type" value="Genomic_DNA"/>
</dbReference>
<gene>
    <name evidence="2" type="ORF">DSY97_07205</name>
</gene>
<dbReference type="InterPro" id="IPR029068">
    <property type="entry name" value="Glyas_Bleomycin-R_OHBP_Dase"/>
</dbReference>
<dbReference type="Proteomes" id="UP000286801">
    <property type="component" value="Unassembled WGS sequence"/>
</dbReference>
<dbReference type="SUPFAM" id="SSF54593">
    <property type="entry name" value="Glyoxalase/Bleomycin resistance protein/Dihydroxybiphenyl dioxygenase"/>
    <property type="match status" value="1"/>
</dbReference>
<dbReference type="PROSITE" id="PS51819">
    <property type="entry name" value="VOC"/>
    <property type="match status" value="1"/>
</dbReference>
<reference evidence="2 3" key="1">
    <citation type="submission" date="2018-06" db="EMBL/GenBank/DDBJ databases">
        <title>Combined omics and stable isotope probing to characterize newly discovered Mariana Back-Arc vent microbial communities.</title>
        <authorList>
            <person name="Trembath-Reichert E."/>
            <person name="Huber J.A."/>
        </authorList>
    </citation>
    <scope>NUCLEOTIDE SEQUENCE [LARGE SCALE GENOMIC DNA]</scope>
    <source>
        <strain evidence="2">MAG 63_1</strain>
    </source>
</reference>